<sequence length="113" mass="13045">MILTRIVPLVFILFTSFTLWVLATSGEGFWQWFFSLFTQKESLQVVLDLGIAVLLLMYFLYRDHVAQGGHFRSFVPFLIVTPMLGVIAPLAYLTLRAMQPRWFIHPGQGPQRI</sequence>
<dbReference type="EMBL" id="JANCMW010000007">
    <property type="protein sequence ID" value="MDF0750979.1"/>
    <property type="molecule type" value="Genomic_DNA"/>
</dbReference>
<reference evidence="2" key="1">
    <citation type="submission" date="2022-07" db="EMBL/GenBank/DDBJ databases">
        <title>Marinobacter iranensis a new bacterium isolate from a hipersaline lake in Iran.</title>
        <authorList>
            <person name="Mohammad A.M.A."/>
            <person name="Cristina S.-P."/>
            <person name="Antonio V."/>
        </authorList>
    </citation>
    <scope>NUCLEOTIDE SEQUENCE</scope>
    <source>
        <strain evidence="2">71-i</strain>
    </source>
</reference>
<keyword evidence="1" id="KW-0472">Membrane</keyword>
<organism evidence="2 3">
    <name type="scientific">Marinobacter iranensis</name>
    <dbReference type="NCBI Taxonomy" id="2962607"/>
    <lineage>
        <taxon>Bacteria</taxon>
        <taxon>Pseudomonadati</taxon>
        <taxon>Pseudomonadota</taxon>
        <taxon>Gammaproteobacteria</taxon>
        <taxon>Pseudomonadales</taxon>
        <taxon>Marinobacteraceae</taxon>
        <taxon>Marinobacter</taxon>
    </lineage>
</organism>
<proteinExistence type="predicted"/>
<dbReference type="Proteomes" id="UP001143391">
    <property type="component" value="Unassembled WGS sequence"/>
</dbReference>
<protein>
    <recommendedName>
        <fullName evidence="4">DUF2834 domain-containing protein</fullName>
    </recommendedName>
</protein>
<keyword evidence="1" id="KW-1133">Transmembrane helix</keyword>
<evidence type="ECO:0000256" key="1">
    <source>
        <dbReference type="SAM" id="Phobius"/>
    </source>
</evidence>
<evidence type="ECO:0008006" key="4">
    <source>
        <dbReference type="Google" id="ProtNLM"/>
    </source>
</evidence>
<gene>
    <name evidence="2" type="ORF">NLU14_12165</name>
</gene>
<dbReference type="RefSeq" id="WP_275706863.1">
    <property type="nucleotide sequence ID" value="NZ_JANCMW010000007.1"/>
</dbReference>
<comment type="caution">
    <text evidence="2">The sequence shown here is derived from an EMBL/GenBank/DDBJ whole genome shotgun (WGS) entry which is preliminary data.</text>
</comment>
<feature type="transmembrane region" description="Helical" evidence="1">
    <location>
        <begin position="42"/>
        <end position="61"/>
    </location>
</feature>
<keyword evidence="1" id="KW-0812">Transmembrane</keyword>
<accession>A0ABT5YBM9</accession>
<keyword evidence="3" id="KW-1185">Reference proteome</keyword>
<feature type="transmembrane region" description="Helical" evidence="1">
    <location>
        <begin position="73"/>
        <end position="95"/>
    </location>
</feature>
<evidence type="ECO:0000313" key="3">
    <source>
        <dbReference type="Proteomes" id="UP001143391"/>
    </source>
</evidence>
<name>A0ABT5YBM9_9GAMM</name>
<feature type="transmembrane region" description="Helical" evidence="1">
    <location>
        <begin position="6"/>
        <end position="30"/>
    </location>
</feature>
<evidence type="ECO:0000313" key="2">
    <source>
        <dbReference type="EMBL" id="MDF0750979.1"/>
    </source>
</evidence>